<proteinExistence type="predicted"/>
<comment type="caution">
    <text evidence="1">The sequence shown here is derived from an EMBL/GenBank/DDBJ whole genome shotgun (WGS) entry which is preliminary data.</text>
</comment>
<evidence type="ECO:0000313" key="2">
    <source>
        <dbReference type="Proteomes" id="UP000230787"/>
    </source>
</evidence>
<dbReference type="Proteomes" id="UP000230787">
    <property type="component" value="Unassembled WGS sequence"/>
</dbReference>
<sequence>MKKDRQFILNSIKMDLYRVVTAAGDIGKEIPLDSIQIFLNHADKDFGKIDLTPHEKELRSHLKNLAAKVGSLNNPNGRLRWAEDVLTTRCRL</sequence>
<dbReference type="AlphaFoldDB" id="A0A2H0WLJ6"/>
<reference evidence="2" key="1">
    <citation type="submission" date="2017-09" db="EMBL/GenBank/DDBJ databases">
        <title>Depth-based differentiation of microbial function through sediment-hosted aquifers and enrichment of novel symbionts in the deep terrestrial subsurface.</title>
        <authorList>
            <person name="Probst A.J."/>
            <person name="Ladd B."/>
            <person name="Jarett J.K."/>
            <person name="Geller-Mcgrath D.E."/>
            <person name="Sieber C.M.K."/>
            <person name="Emerson J.B."/>
            <person name="Anantharaman K."/>
            <person name="Thomas B.C."/>
            <person name="Malmstrom R."/>
            <person name="Stieglmeier M."/>
            <person name="Klingl A."/>
            <person name="Woyke T."/>
            <person name="Ryan C.M."/>
            <person name="Banfield J.F."/>
        </authorList>
    </citation>
    <scope>NUCLEOTIDE SEQUENCE [LARGE SCALE GENOMIC DNA]</scope>
</reference>
<protein>
    <submittedName>
        <fullName evidence="1">Uncharacterized protein</fullName>
    </submittedName>
</protein>
<accession>A0A2H0WLJ6</accession>
<evidence type="ECO:0000313" key="1">
    <source>
        <dbReference type="EMBL" id="PIS12788.1"/>
    </source>
</evidence>
<gene>
    <name evidence="1" type="ORF">COT69_02090</name>
</gene>
<organism evidence="1 2">
    <name type="scientific">candidate division WWE3 bacterium CG09_land_8_20_14_0_10_39_24</name>
    <dbReference type="NCBI Taxonomy" id="1975088"/>
    <lineage>
        <taxon>Bacteria</taxon>
        <taxon>Katanobacteria</taxon>
    </lineage>
</organism>
<name>A0A2H0WLJ6_UNCKA</name>
<dbReference type="EMBL" id="PEZN01000029">
    <property type="protein sequence ID" value="PIS12788.1"/>
    <property type="molecule type" value="Genomic_DNA"/>
</dbReference>